<dbReference type="Gene3D" id="2.60.120.10">
    <property type="entry name" value="Jelly Rolls"/>
    <property type="match status" value="2"/>
</dbReference>
<evidence type="ECO:0000259" key="2">
    <source>
        <dbReference type="PROSITE" id="PS50042"/>
    </source>
</evidence>
<feature type="domain" description="Cyclic nucleotide-binding" evidence="2">
    <location>
        <begin position="197"/>
        <end position="298"/>
    </location>
</feature>
<evidence type="ECO:0000256" key="1">
    <source>
        <dbReference type="SAM" id="MobiDB-lite"/>
    </source>
</evidence>
<dbReference type="EMBL" id="LR786695">
    <property type="protein sequence ID" value="CAB3262525.1"/>
    <property type="molecule type" value="mRNA"/>
</dbReference>
<dbReference type="FunFam" id="2.60.120.10:FF:000378">
    <property type="entry name" value="uncharacterized protein LOC100180193 isoform X2"/>
    <property type="match status" value="1"/>
</dbReference>
<feature type="domain" description="Cyclic nucleotide-binding" evidence="2">
    <location>
        <begin position="481"/>
        <end position="524"/>
    </location>
</feature>
<dbReference type="CDD" id="cd00038">
    <property type="entry name" value="CAP_ED"/>
    <property type="match status" value="1"/>
</dbReference>
<organism evidence="3">
    <name type="scientific">Phallusia mammillata</name>
    <dbReference type="NCBI Taxonomy" id="59560"/>
    <lineage>
        <taxon>Eukaryota</taxon>
        <taxon>Metazoa</taxon>
        <taxon>Chordata</taxon>
        <taxon>Tunicata</taxon>
        <taxon>Ascidiacea</taxon>
        <taxon>Phlebobranchia</taxon>
        <taxon>Ascidiidae</taxon>
        <taxon>Phallusia</taxon>
    </lineage>
</organism>
<dbReference type="InterPro" id="IPR000595">
    <property type="entry name" value="cNMP-bd_dom"/>
</dbReference>
<proteinExistence type="evidence at transcript level"/>
<sequence length="579" mass="66030">MPTTKLNLPVKKTNDRRSSFNAKGNNEVQRRSFPNVHGATSTSPPARSRFHNVANNARRASMFARNYHPSNMIDRKITCIPPLLRFRRAAKVIRLLCMVCIACKKSLTFSVSQNSWVALKEALLRESDVSKDQDNSKSKDLNTDDPELTFDLSKFRRASKDHDEMPIKIKELLRKRPADRTSEEISNIMRSMQKLELFARYPLNVQRRLCSKAWLEDFDANRVVLRNGHRPSCFYFVLSGRLVSNEEEENGHTVTTLLKRGDKFGEEELATDDKRSATVMSQDDVELFVVHGDEYRDICLAKGDKDLSSLEICKKNPVFNHWPIQKLIDNPGSWTMQNYKPGTLIVEDSSRCEWVYIMKSGQSKVVKCLRPREPEDDPARIRKLLARKAREKLIKEIETNNVQTASRMGDDGDESRSGLAPSSTFFTTPLSRPQTFDNPDPAVQAAIRDATRVQTAPHLANFPFLSSLYGRQLDQAAYVALEVLGTGDSFGFLAVLPKEQRGASVSLISCGAEVIQINKKFFQKYADETVYSLINMKFPPFPKQHDILKNLKGSFEWEDYKRRTIDDALGRLYRPLVKP</sequence>
<dbReference type="SMART" id="SM00100">
    <property type="entry name" value="cNMP"/>
    <property type="match status" value="1"/>
</dbReference>
<dbReference type="AlphaFoldDB" id="A0A6F9DGH2"/>
<feature type="compositionally biased region" description="Polar residues" evidence="1">
    <location>
        <begin position="420"/>
        <end position="433"/>
    </location>
</feature>
<protein>
    <submittedName>
        <fullName evidence="3">Uncharacterized protein LOC100180193</fullName>
    </submittedName>
</protein>
<dbReference type="PANTHER" id="PTHR23011">
    <property type="entry name" value="CYCLIC NUCLEOTIDE-BINDING DOMAIN CONTAINING PROTEIN"/>
    <property type="match status" value="1"/>
</dbReference>
<dbReference type="InterPro" id="IPR014710">
    <property type="entry name" value="RmlC-like_jellyroll"/>
</dbReference>
<evidence type="ECO:0000313" key="3">
    <source>
        <dbReference type="EMBL" id="CAB3262525.1"/>
    </source>
</evidence>
<accession>A0A6F9DGH2</accession>
<dbReference type="InterPro" id="IPR018490">
    <property type="entry name" value="cNMP-bd_dom_sf"/>
</dbReference>
<reference evidence="3" key="1">
    <citation type="submission" date="2020-04" db="EMBL/GenBank/DDBJ databases">
        <authorList>
            <person name="Neveu A P."/>
        </authorList>
    </citation>
    <scope>NUCLEOTIDE SEQUENCE</scope>
    <source>
        <tissue evidence="3">Whole embryo</tissue>
    </source>
</reference>
<dbReference type="SUPFAM" id="SSF51206">
    <property type="entry name" value="cAMP-binding domain-like"/>
    <property type="match status" value="2"/>
</dbReference>
<dbReference type="Pfam" id="PF00027">
    <property type="entry name" value="cNMP_binding"/>
    <property type="match status" value="1"/>
</dbReference>
<name>A0A6F9DGH2_9ASCI</name>
<dbReference type="PROSITE" id="PS50042">
    <property type="entry name" value="CNMP_BINDING_3"/>
    <property type="match status" value="2"/>
</dbReference>
<dbReference type="PANTHER" id="PTHR23011:SF38">
    <property type="entry name" value="CYCLIC NUCLEOTIDE-BINDING DOMAIN-CONTAINING PROTEIN"/>
    <property type="match status" value="1"/>
</dbReference>
<feature type="region of interest" description="Disordered" evidence="1">
    <location>
        <begin position="404"/>
        <end position="433"/>
    </location>
</feature>
<gene>
    <name evidence="3" type="primary">LOC100180193</name>
</gene>